<feature type="compositionally biased region" description="Low complexity" evidence="1">
    <location>
        <begin position="47"/>
        <end position="63"/>
    </location>
</feature>
<feature type="transmembrane region" description="Helical" evidence="2">
    <location>
        <begin position="211"/>
        <end position="228"/>
    </location>
</feature>
<dbReference type="InterPro" id="IPR001173">
    <property type="entry name" value="Glyco_trans_2-like"/>
</dbReference>
<dbReference type="PANTHER" id="PTHR36851:SF1">
    <property type="entry name" value="GLYCO_TRANS_2-LIKE DOMAIN-CONTAINING PROTEIN"/>
    <property type="match status" value="1"/>
</dbReference>
<feature type="compositionally biased region" description="Low complexity" evidence="1">
    <location>
        <begin position="73"/>
        <end position="112"/>
    </location>
</feature>
<organism evidence="4 5">
    <name type="scientific">Batrachochytrium dendrobatidis (strain JAM81 / FGSC 10211)</name>
    <name type="common">Frog chytrid fungus</name>
    <dbReference type="NCBI Taxonomy" id="684364"/>
    <lineage>
        <taxon>Eukaryota</taxon>
        <taxon>Fungi</taxon>
        <taxon>Fungi incertae sedis</taxon>
        <taxon>Chytridiomycota</taxon>
        <taxon>Chytridiomycota incertae sedis</taxon>
        <taxon>Chytridiomycetes</taxon>
        <taxon>Rhizophydiales</taxon>
        <taxon>Rhizophydiales incertae sedis</taxon>
        <taxon>Batrachochytrium</taxon>
    </lineage>
</organism>
<dbReference type="OrthoDB" id="5819478at2759"/>
<feature type="compositionally biased region" description="Polar residues" evidence="1">
    <location>
        <begin position="920"/>
        <end position="935"/>
    </location>
</feature>
<feature type="region of interest" description="Disordered" evidence="1">
    <location>
        <begin position="816"/>
        <end position="854"/>
    </location>
</feature>
<dbReference type="SUPFAM" id="SSF53448">
    <property type="entry name" value="Nucleotide-diphospho-sugar transferases"/>
    <property type="match status" value="1"/>
</dbReference>
<feature type="domain" description="Glycosyltransferase 2-like" evidence="3">
    <location>
        <begin position="398"/>
        <end position="632"/>
    </location>
</feature>
<dbReference type="Gene3D" id="3.90.550.10">
    <property type="entry name" value="Spore Coat Polysaccharide Biosynthesis Protein SpsA, Chain A"/>
    <property type="match status" value="1"/>
</dbReference>
<reference evidence="4 5" key="1">
    <citation type="submission" date="2009-12" db="EMBL/GenBank/DDBJ databases">
        <title>The draft genome of Batrachochytrium dendrobatidis.</title>
        <authorList>
            <consortium name="US DOE Joint Genome Institute (JGI-PGF)"/>
            <person name="Kuo A."/>
            <person name="Salamov A."/>
            <person name="Schmutz J."/>
            <person name="Lucas S."/>
            <person name="Pitluck S."/>
            <person name="Rosenblum E."/>
            <person name="Stajich J."/>
            <person name="Eisen M."/>
            <person name="Grigoriev I.V."/>
        </authorList>
    </citation>
    <scope>NUCLEOTIDE SEQUENCE [LARGE SCALE GENOMIC DNA]</scope>
    <source>
        <strain evidence="5">JAM81 / FGSC 10211</strain>
    </source>
</reference>
<feature type="region of interest" description="Disordered" evidence="1">
    <location>
        <begin position="910"/>
        <end position="935"/>
    </location>
</feature>
<evidence type="ECO:0000256" key="1">
    <source>
        <dbReference type="SAM" id="MobiDB-lite"/>
    </source>
</evidence>
<sequence length="935" mass="102405">MLPYPTKSKKEQTLIQHTARATISMAEVQPPLLPLAAFEHDGTTCMSESLLSTPTTTASSFPSMDPDIHENWSTPSSDSRSSLLNSSLGTSHLPCESMDTSHSSPSSLSSPILSDTASIRNSRLLAHDNLASASSHPDLILGSFNSHIPANNVIHPSGFNHPLTSTSASSSSSSLSSLLVGADPLTSQLVPPAASALGSIPLSAILQRLPGVWYIIFLIFVTFGPVYSPILFSFFYLVMHVFFIINNVRMALSARTMYLAAKLHSSTDWTEKYCQTTGAASAADPSRELPLDDIMHVVIVPNYKEEMETLCETLEVLASHSHALTQYKICLAMEATEAGSDIKARKLLRQFQDQFYDLTFTIHPADILGEVRGKSSNVSWAAREMAHRSSPSTRAREIVTVMDADTCFAQDYFSAIAYHYAVSKPADRKITMFAPCTVFDRNASNVPVFVRTADMVWSAGVMSNLSPSSPIKVPCSAYSLSMDLAVAVGFWDTDPGSIGEDMHMYLKCFYATEGRVLVHSIASPASQCNIQGSSWIDTMQQRYTQSKRHMWGSLDVGYIVRRALFALFAPGYDAPAGQLQEVPLIRSEETRGSQDVQISITNMMHLFHRIFEANMIMGQVFMLVFITSITLPVANSPSPFAASFWSLLSEQEVHPYVSLAASLGGYIRTICAIPFIVMIYNYEKYFFWVSTERWIWSLREQVRPGSGQRVQPLGKRSQLVSTRNVFSLLDWLALPACGILFLASPQIHAQILQLFTDRLDYAVASKPTLAGKSGAHPSVSSGLVPLDAVEVIPLESVQHQNSPSMMAQLSKDAAVSYTSNHNSGQSTLTASRTNTASLKPAPRGARPMQSRNSIVSTQDSIDCISTVSSRGDSGFYEFDDSHFPADVPLSPSQFTPAMWKQYRPARSTLSSEWSDGDGDFNTSPTGSANYTLNIE</sequence>
<feature type="compositionally biased region" description="Polar residues" evidence="1">
    <location>
        <begin position="816"/>
        <end position="837"/>
    </location>
</feature>
<evidence type="ECO:0000256" key="2">
    <source>
        <dbReference type="SAM" id="Phobius"/>
    </source>
</evidence>
<dbReference type="InParanoid" id="F4P4U1"/>
<dbReference type="InterPro" id="IPR029044">
    <property type="entry name" value="Nucleotide-diphossugar_trans"/>
</dbReference>
<proteinExistence type="predicted"/>
<keyword evidence="5" id="KW-1185">Reference proteome</keyword>
<dbReference type="HOGENOM" id="CLU_313293_0_0_1"/>
<evidence type="ECO:0000259" key="3">
    <source>
        <dbReference type="Pfam" id="PF13632"/>
    </source>
</evidence>
<feature type="region of interest" description="Disordered" evidence="1">
    <location>
        <begin position="47"/>
        <end position="112"/>
    </location>
</feature>
<name>F4P4U1_BATDJ</name>
<evidence type="ECO:0000313" key="4">
    <source>
        <dbReference type="EMBL" id="EGF79634.1"/>
    </source>
</evidence>
<dbReference type="EMBL" id="GL882885">
    <property type="protein sequence ID" value="EGF79634.1"/>
    <property type="molecule type" value="Genomic_DNA"/>
</dbReference>
<dbReference type="GeneID" id="18238754"/>
<accession>F4P4U1</accession>
<gene>
    <name evidence="4" type="ORF">BATDEDRAFT_25304</name>
</gene>
<dbReference type="PANTHER" id="PTHR36851">
    <property type="entry name" value="UNNAMED PRODUCT"/>
    <property type="match status" value="1"/>
</dbReference>
<dbReference type="STRING" id="684364.F4P4U1"/>
<protein>
    <recommendedName>
        <fullName evidence="3">Glycosyltransferase 2-like domain-containing protein</fullName>
    </recommendedName>
</protein>
<dbReference type="Proteomes" id="UP000007241">
    <property type="component" value="Unassembled WGS sequence"/>
</dbReference>
<dbReference type="CDD" id="cd00761">
    <property type="entry name" value="Glyco_tranf_GTA_type"/>
    <property type="match status" value="1"/>
</dbReference>
<dbReference type="RefSeq" id="XP_006679419.1">
    <property type="nucleotide sequence ID" value="XM_006679356.1"/>
</dbReference>
<feature type="transmembrane region" description="Helical" evidence="2">
    <location>
        <begin position="613"/>
        <end position="634"/>
    </location>
</feature>
<evidence type="ECO:0000313" key="5">
    <source>
        <dbReference type="Proteomes" id="UP000007241"/>
    </source>
</evidence>
<dbReference type="AlphaFoldDB" id="F4P4U1"/>
<feature type="transmembrane region" description="Helical" evidence="2">
    <location>
        <begin position="725"/>
        <end position="743"/>
    </location>
</feature>
<feature type="transmembrane region" description="Helical" evidence="2">
    <location>
        <begin position="654"/>
        <end position="680"/>
    </location>
</feature>
<keyword evidence="2" id="KW-0812">Transmembrane</keyword>
<dbReference type="Pfam" id="PF13632">
    <property type="entry name" value="Glyco_trans_2_3"/>
    <property type="match status" value="1"/>
</dbReference>
<keyword evidence="2" id="KW-0472">Membrane</keyword>
<keyword evidence="2" id="KW-1133">Transmembrane helix</keyword>